<reference evidence="1" key="1">
    <citation type="submission" date="2022-03" db="EMBL/GenBank/DDBJ databases">
        <authorList>
            <person name="Sayadi A."/>
        </authorList>
    </citation>
    <scope>NUCLEOTIDE SEQUENCE</scope>
</reference>
<comment type="caution">
    <text evidence="1">The sequence shown here is derived from an EMBL/GenBank/DDBJ whole genome shotgun (WGS) entry which is preliminary data.</text>
</comment>
<dbReference type="AlphaFoldDB" id="A0A9P0M4P2"/>
<name>A0A9P0M4P2_ACAOB</name>
<dbReference type="Proteomes" id="UP001152888">
    <property type="component" value="Unassembled WGS sequence"/>
</dbReference>
<keyword evidence="2" id="KW-1185">Reference proteome</keyword>
<evidence type="ECO:0000313" key="2">
    <source>
        <dbReference type="Proteomes" id="UP001152888"/>
    </source>
</evidence>
<protein>
    <submittedName>
        <fullName evidence="1">Uncharacterized protein</fullName>
    </submittedName>
</protein>
<dbReference type="EMBL" id="CAKOFQ010007684">
    <property type="protein sequence ID" value="CAH2006424.1"/>
    <property type="molecule type" value="Genomic_DNA"/>
</dbReference>
<accession>A0A9P0M4P2</accession>
<sequence length="33" mass="3723">MFMRFFCIGSHRLGISVINCNSLKAFVRSCTSP</sequence>
<organism evidence="1 2">
    <name type="scientific">Acanthoscelides obtectus</name>
    <name type="common">Bean weevil</name>
    <name type="synonym">Bruchus obtectus</name>
    <dbReference type="NCBI Taxonomy" id="200917"/>
    <lineage>
        <taxon>Eukaryota</taxon>
        <taxon>Metazoa</taxon>
        <taxon>Ecdysozoa</taxon>
        <taxon>Arthropoda</taxon>
        <taxon>Hexapoda</taxon>
        <taxon>Insecta</taxon>
        <taxon>Pterygota</taxon>
        <taxon>Neoptera</taxon>
        <taxon>Endopterygota</taxon>
        <taxon>Coleoptera</taxon>
        <taxon>Polyphaga</taxon>
        <taxon>Cucujiformia</taxon>
        <taxon>Chrysomeloidea</taxon>
        <taxon>Chrysomelidae</taxon>
        <taxon>Bruchinae</taxon>
        <taxon>Bruchini</taxon>
        <taxon>Acanthoscelides</taxon>
    </lineage>
</organism>
<proteinExistence type="predicted"/>
<gene>
    <name evidence="1" type="ORF">ACAOBT_LOCUS29082</name>
</gene>
<evidence type="ECO:0000313" key="1">
    <source>
        <dbReference type="EMBL" id="CAH2006424.1"/>
    </source>
</evidence>